<evidence type="ECO:0000313" key="3">
    <source>
        <dbReference type="EMBL" id="CAH2402997.1"/>
    </source>
</evidence>
<gene>
    <name evidence="3" type="ORF">MES4922_300160</name>
</gene>
<evidence type="ECO:0000256" key="2">
    <source>
        <dbReference type="SAM" id="SignalP"/>
    </source>
</evidence>
<dbReference type="EMBL" id="CAKXZS010000024">
    <property type="protein sequence ID" value="CAH2402997.1"/>
    <property type="molecule type" value="Genomic_DNA"/>
</dbReference>
<evidence type="ECO:0000256" key="1">
    <source>
        <dbReference type="SAM" id="MobiDB-lite"/>
    </source>
</evidence>
<dbReference type="Proteomes" id="UP001152604">
    <property type="component" value="Unassembled WGS sequence"/>
</dbReference>
<comment type="caution">
    <text evidence="3">The sequence shown here is derived from an EMBL/GenBank/DDBJ whole genome shotgun (WGS) entry which is preliminary data.</text>
</comment>
<name>A0ABM9E1Q4_9HYPH</name>
<feature type="region of interest" description="Disordered" evidence="1">
    <location>
        <begin position="215"/>
        <end position="234"/>
    </location>
</feature>
<organism evidence="3 4">
    <name type="scientific">Mesorhizobium ventifaucium</name>
    <dbReference type="NCBI Taxonomy" id="666020"/>
    <lineage>
        <taxon>Bacteria</taxon>
        <taxon>Pseudomonadati</taxon>
        <taxon>Pseudomonadota</taxon>
        <taxon>Alphaproteobacteria</taxon>
        <taxon>Hyphomicrobiales</taxon>
        <taxon>Phyllobacteriaceae</taxon>
        <taxon>Mesorhizobium</taxon>
    </lineage>
</organism>
<proteinExistence type="predicted"/>
<sequence>MRPVRYPKRTVVLVMAAAGFIAWAPGSEGFACGYEDPKSVSRGSLSWGYPDSLHVIGAISREVAARRLPQANFNRGGVDLFGNKFGLAKKSLEQFGAMLSAASTESWTTSVTIVLLEPMLWSRFEPTAEGFRTAVHVSGAEDGDLVVVTGEAVIAEIAAGHLTFGEAYARGVARLYGEDARIAAFVLNYQRVGADLGTLETAPSRTAAGLNLQNRSAARQSGTANHRGRKSCEC</sequence>
<feature type="chain" id="PRO_5046923822" evidence="2">
    <location>
        <begin position="25"/>
        <end position="234"/>
    </location>
</feature>
<reference evidence="3" key="1">
    <citation type="submission" date="2022-03" db="EMBL/GenBank/DDBJ databases">
        <authorList>
            <person name="Brunel B."/>
        </authorList>
    </citation>
    <scope>NUCLEOTIDE SEQUENCE</scope>
    <source>
        <strain evidence="3">STM4922sample</strain>
    </source>
</reference>
<evidence type="ECO:0000313" key="4">
    <source>
        <dbReference type="Proteomes" id="UP001152604"/>
    </source>
</evidence>
<keyword evidence="4" id="KW-1185">Reference proteome</keyword>
<feature type="signal peptide" evidence="2">
    <location>
        <begin position="1"/>
        <end position="24"/>
    </location>
</feature>
<accession>A0ABM9E1Q4</accession>
<protein>
    <submittedName>
        <fullName evidence="3">Uncharacterized protein</fullName>
    </submittedName>
</protein>
<feature type="compositionally biased region" description="Polar residues" evidence="1">
    <location>
        <begin position="215"/>
        <end position="224"/>
    </location>
</feature>
<dbReference type="RefSeq" id="WP_254026363.1">
    <property type="nucleotide sequence ID" value="NZ_CAKXZS010000024.1"/>
</dbReference>
<keyword evidence="2" id="KW-0732">Signal</keyword>